<dbReference type="PROSITE" id="PS50922">
    <property type="entry name" value="TLC"/>
    <property type="match status" value="1"/>
</dbReference>
<evidence type="ECO:0000256" key="8">
    <source>
        <dbReference type="SAM" id="Phobius"/>
    </source>
</evidence>
<protein>
    <submittedName>
        <fullName evidence="10">LAME_0G12508g1_1</fullName>
    </submittedName>
</protein>
<dbReference type="GO" id="GO:0016020">
    <property type="term" value="C:membrane"/>
    <property type="evidence" value="ECO:0007669"/>
    <property type="project" value="UniProtKB-SubCell"/>
</dbReference>
<evidence type="ECO:0000256" key="2">
    <source>
        <dbReference type="ARBA" id="ARBA00009808"/>
    </source>
</evidence>
<name>A0A1G4K9W1_9SACH</name>
<dbReference type="PANTHER" id="PTHR12560:SF0">
    <property type="entry name" value="LD18904P"/>
    <property type="match status" value="1"/>
</dbReference>
<dbReference type="SMART" id="SM00724">
    <property type="entry name" value="TLC"/>
    <property type="match status" value="1"/>
</dbReference>
<feature type="transmembrane region" description="Helical" evidence="8">
    <location>
        <begin position="224"/>
        <end position="245"/>
    </location>
</feature>
<dbReference type="EMBL" id="LT598484">
    <property type="protein sequence ID" value="SCV00865.1"/>
    <property type="molecule type" value="Genomic_DNA"/>
</dbReference>
<dbReference type="Pfam" id="PF03798">
    <property type="entry name" value="TRAM_LAG1_CLN8"/>
    <property type="match status" value="1"/>
</dbReference>
<dbReference type="PANTHER" id="PTHR12560">
    <property type="entry name" value="LONGEVITY ASSURANCE FACTOR 1 LAG1"/>
    <property type="match status" value="1"/>
</dbReference>
<dbReference type="Proteomes" id="UP000191144">
    <property type="component" value="Chromosome G"/>
</dbReference>
<evidence type="ECO:0000256" key="4">
    <source>
        <dbReference type="ARBA" id="ARBA00022989"/>
    </source>
</evidence>
<comment type="subcellular location">
    <subcellularLocation>
        <location evidence="1">Membrane</location>
        <topology evidence="1">Multi-pass membrane protein</topology>
    </subcellularLocation>
</comment>
<feature type="transmembrane region" description="Helical" evidence="8">
    <location>
        <begin position="110"/>
        <end position="132"/>
    </location>
</feature>
<feature type="transmembrane region" description="Helical" evidence="8">
    <location>
        <begin position="63"/>
        <end position="82"/>
    </location>
</feature>
<evidence type="ECO:0000256" key="3">
    <source>
        <dbReference type="ARBA" id="ARBA00022692"/>
    </source>
</evidence>
<feature type="transmembrane region" description="Helical" evidence="8">
    <location>
        <begin position="282"/>
        <end position="303"/>
    </location>
</feature>
<feature type="transmembrane region" description="Helical" evidence="8">
    <location>
        <begin position="153"/>
        <end position="173"/>
    </location>
</feature>
<dbReference type="OrthoDB" id="537032at2759"/>
<sequence>MSSAVRQRHVLVSKDTENTEAGGEVLKEKTASNEEQQLQTKGQQQQQPGPRRVKKNVSKVDRYSILLSCTFFILLYLTGLAFPDLTHKFTTLQYKFPGTVDAYDIGIDDAYVVITCIVALVLVRSFLLEFVLKPIALNRFHVRSHKSQQRYAEQGWSLVYYTFSWVYGFYLYYKSPYFLNCDHIYLGWPHDYLSGTFKLYYLLQMASWLQQILVLNVEEKRKDFWQMFAHHIITCLLTLGSYYYYFTRIGHVILIIMDVVDILLSSAKMLKYCGFSTACDYMFAIFLVFWVLLRHIAYNYIFYHAGTKAPGLMANGQCMVSKVQKRCWTPFIIDVFLWLLGGLQVITIIWMALIVKVLIKIIKGGSAEDVRSDADDSD</sequence>
<comment type="similarity">
    <text evidence="2">Belongs to the sphingosine N-acyltransferase family.</text>
</comment>
<evidence type="ECO:0000313" key="10">
    <source>
        <dbReference type="EMBL" id="SCV00865.1"/>
    </source>
</evidence>
<evidence type="ECO:0000256" key="7">
    <source>
        <dbReference type="SAM" id="MobiDB-lite"/>
    </source>
</evidence>
<proteinExistence type="inferred from homology"/>
<evidence type="ECO:0000256" key="5">
    <source>
        <dbReference type="ARBA" id="ARBA00023136"/>
    </source>
</evidence>
<feature type="compositionally biased region" description="Low complexity" evidence="7">
    <location>
        <begin position="36"/>
        <end position="47"/>
    </location>
</feature>
<keyword evidence="3 6" id="KW-0812">Transmembrane</keyword>
<evidence type="ECO:0000313" key="11">
    <source>
        <dbReference type="Proteomes" id="UP000191144"/>
    </source>
</evidence>
<keyword evidence="5 6" id="KW-0472">Membrane</keyword>
<feature type="domain" description="TLC" evidence="9">
    <location>
        <begin position="146"/>
        <end position="363"/>
    </location>
</feature>
<feature type="compositionally biased region" description="Basic residues" evidence="7">
    <location>
        <begin position="1"/>
        <end position="11"/>
    </location>
</feature>
<feature type="transmembrane region" description="Helical" evidence="8">
    <location>
        <begin position="335"/>
        <end position="359"/>
    </location>
</feature>
<accession>A0A1G4K9W1</accession>
<keyword evidence="11" id="KW-1185">Reference proteome</keyword>
<dbReference type="GO" id="GO:0050291">
    <property type="term" value="F:sphingosine N-acyltransferase activity"/>
    <property type="evidence" value="ECO:0007669"/>
    <property type="project" value="InterPro"/>
</dbReference>
<keyword evidence="4 8" id="KW-1133">Transmembrane helix</keyword>
<dbReference type="InterPro" id="IPR016439">
    <property type="entry name" value="Lag1/Lac1-like"/>
</dbReference>
<organism evidence="10 11">
    <name type="scientific">Lachancea meyersii CBS 8951</name>
    <dbReference type="NCBI Taxonomy" id="1266667"/>
    <lineage>
        <taxon>Eukaryota</taxon>
        <taxon>Fungi</taxon>
        <taxon>Dikarya</taxon>
        <taxon>Ascomycota</taxon>
        <taxon>Saccharomycotina</taxon>
        <taxon>Saccharomycetes</taxon>
        <taxon>Saccharomycetales</taxon>
        <taxon>Saccharomycetaceae</taxon>
        <taxon>Lachancea</taxon>
    </lineage>
</organism>
<dbReference type="PIRSF" id="PIRSF005225">
    <property type="entry name" value="LAG1_LAC1"/>
    <property type="match status" value="1"/>
</dbReference>
<feature type="region of interest" description="Disordered" evidence="7">
    <location>
        <begin position="1"/>
        <end position="53"/>
    </location>
</feature>
<evidence type="ECO:0000256" key="1">
    <source>
        <dbReference type="ARBA" id="ARBA00004141"/>
    </source>
</evidence>
<dbReference type="InterPro" id="IPR006634">
    <property type="entry name" value="TLC-dom"/>
</dbReference>
<evidence type="ECO:0000259" key="9">
    <source>
        <dbReference type="PROSITE" id="PS50922"/>
    </source>
</evidence>
<dbReference type="AlphaFoldDB" id="A0A1G4K9W1"/>
<dbReference type="GO" id="GO:0046513">
    <property type="term" value="P:ceramide biosynthetic process"/>
    <property type="evidence" value="ECO:0007669"/>
    <property type="project" value="InterPro"/>
</dbReference>
<gene>
    <name evidence="10" type="ORF">LAME_0G12508G</name>
</gene>
<reference evidence="11" key="1">
    <citation type="submission" date="2016-03" db="EMBL/GenBank/DDBJ databases">
        <authorList>
            <person name="Devillers Hugo."/>
        </authorList>
    </citation>
    <scope>NUCLEOTIDE SEQUENCE [LARGE SCALE GENOMIC DNA]</scope>
</reference>
<evidence type="ECO:0000256" key="6">
    <source>
        <dbReference type="PROSITE-ProRule" id="PRU00205"/>
    </source>
</evidence>